<dbReference type="InterPro" id="IPR053722">
    <property type="entry name" value="Curli_assembly_CsgC/AgfC"/>
</dbReference>
<dbReference type="KEGG" id="ecls:LI67_009390"/>
<name>A0A0F0V2K3_9ENTR</name>
<evidence type="ECO:0000313" key="12">
    <source>
        <dbReference type="Proteomes" id="UP000077063"/>
    </source>
</evidence>
<dbReference type="Proteomes" id="UP000595858">
    <property type="component" value="Chromosome"/>
</dbReference>
<evidence type="ECO:0000256" key="1">
    <source>
        <dbReference type="ARBA" id="ARBA00004418"/>
    </source>
</evidence>
<keyword evidence="5" id="KW-0574">Periplasm</keyword>
<reference evidence="7" key="4">
    <citation type="journal article" date="2020" name="J Glob Antimicrob Resist">
        <title>Genomic characterization of clinical Enterobacter roggenkampii co-harboring blaIMP-1- and blaGES-5-encoding IncP6 and mcr-9-encoding IncHI2 plasmids isolated in Japan.</title>
        <authorList>
            <person name="Umeda K."/>
            <person name="Nakamura H."/>
            <person name="Fukuda A."/>
            <person name="Matsumoto Y."/>
            <person name="Motooka D."/>
            <person name="Nakamura S."/>
            <person name="Yasui Y."/>
            <person name="Yoshida H."/>
            <person name="Kawahara R."/>
        </authorList>
    </citation>
    <scope>NUCLEOTIDE SEQUENCE</scope>
    <source>
        <strain evidence="7">OIPH-N260</strain>
    </source>
</reference>
<comment type="subcellular location">
    <subcellularLocation>
        <location evidence="1">Periplasm</location>
    </subcellularLocation>
</comment>
<keyword evidence="12" id="KW-1185">Reference proteome</keyword>
<dbReference type="InterPro" id="IPR047726">
    <property type="entry name" value="CsgH_dom"/>
</dbReference>
<dbReference type="EMBL" id="AP023447">
    <property type="protein sequence ID" value="BCL42340.1"/>
    <property type="molecule type" value="Genomic_DNA"/>
</dbReference>
<dbReference type="Proteomes" id="UP000077063">
    <property type="component" value="Unassembled WGS sequence"/>
</dbReference>
<dbReference type="AlphaFoldDB" id="A0A0F0V2K3"/>
<keyword evidence="6" id="KW-0143">Chaperone</keyword>
<evidence type="ECO:0000313" key="13">
    <source>
        <dbReference type="Proteomes" id="UP000286098"/>
    </source>
</evidence>
<evidence type="ECO:0000256" key="6">
    <source>
        <dbReference type="ARBA" id="ARBA00023186"/>
    </source>
</evidence>
<reference evidence="8 11" key="1">
    <citation type="submission" date="2015-06" db="EMBL/GenBank/DDBJ databases">
        <authorList>
            <person name="Adams M."/>
            <person name="Sutton G."/>
            <person name="Nelson K."/>
            <person name="Bonomo R."/>
            <person name="McCorrison J."/>
            <person name="Sanka R."/>
            <person name="Brinkac L."/>
            <person name="Nierman W."/>
        </authorList>
    </citation>
    <scope>NUCLEOTIDE SEQUENCE [LARGE SCALE GENOMIC DNA]</scope>
    <source>
        <strain evidence="8 11">GN02692</strain>
    </source>
</reference>
<dbReference type="NCBIfam" id="NF007507">
    <property type="entry name" value="PRK10102.1"/>
    <property type="match status" value="1"/>
</dbReference>
<comment type="similarity">
    <text evidence="2">Belongs to the CsgC/AgfC family.</text>
</comment>
<evidence type="ECO:0000313" key="8">
    <source>
        <dbReference type="EMBL" id="KLQ07690.1"/>
    </source>
</evidence>
<evidence type="ECO:0000313" key="10">
    <source>
        <dbReference type="EMBL" id="SAB04784.1"/>
    </source>
</evidence>
<gene>
    <name evidence="7" type="primary">csgC</name>
    <name evidence="8" type="ORF">ABF77_00960</name>
    <name evidence="9" type="ORF">B9059_016350</name>
    <name evidence="7" type="ORF">OIPHN260_18420</name>
    <name evidence="10" type="ORF">SAMEA2273443_03678</name>
</gene>
<dbReference type="KEGG" id="ern:BFV67_07885"/>
<dbReference type="NCBIfam" id="NF041112">
    <property type="entry name" value="chap_CsgH_alph"/>
    <property type="match status" value="1"/>
</dbReference>
<keyword evidence="4" id="KW-0732">Signal</keyword>
<dbReference type="Proteomes" id="UP000286098">
    <property type="component" value="Unassembled WGS sequence"/>
</dbReference>
<evidence type="ECO:0000313" key="9">
    <source>
        <dbReference type="EMBL" id="RNT39126.1"/>
    </source>
</evidence>
<evidence type="ECO:0000313" key="7">
    <source>
        <dbReference type="EMBL" id="BCL42340.1"/>
    </source>
</evidence>
<dbReference type="Gene3D" id="2.60.40.2420">
    <property type="match status" value="1"/>
</dbReference>
<dbReference type="InterPro" id="IPR014491">
    <property type="entry name" value="Curli_production_prot_CsgC"/>
</dbReference>
<reference evidence="9 13" key="3">
    <citation type="submission" date="2018-10" db="EMBL/GenBank/DDBJ databases">
        <authorList>
            <person name="Vanduin D."/>
            <person name="Fouts D."/>
            <person name="Wright M."/>
            <person name="Sutton G."/>
            <person name="Nguyen K."/>
            <person name="Kreiswirth B."/>
            <person name="Chen L."/>
            <person name="Rojas L."/>
            <person name="Hujer A."/>
            <person name="Hujer K."/>
            <person name="Bonomo R."/>
            <person name="Adams M."/>
        </authorList>
    </citation>
    <scope>NUCLEOTIDE SEQUENCE [LARGE SCALE GENOMIC DNA]</scope>
    <source>
        <strain evidence="9 13">CRK0054</strain>
    </source>
</reference>
<dbReference type="EMBL" id="NEYZ02000062">
    <property type="protein sequence ID" value="RNT39126.1"/>
    <property type="molecule type" value="Genomic_DNA"/>
</dbReference>
<accession>A0A0F0V2K3</accession>
<evidence type="ECO:0000256" key="3">
    <source>
        <dbReference type="ARBA" id="ARBA00017442"/>
    </source>
</evidence>
<dbReference type="EMBL" id="LEDI01000002">
    <property type="protein sequence ID" value="KLQ07690.1"/>
    <property type="molecule type" value="Genomic_DNA"/>
</dbReference>
<evidence type="ECO:0000256" key="2">
    <source>
        <dbReference type="ARBA" id="ARBA00006329"/>
    </source>
</evidence>
<dbReference type="EMBL" id="FKDK01000017">
    <property type="protein sequence ID" value="SAB04784.1"/>
    <property type="molecule type" value="Genomic_DNA"/>
</dbReference>
<reference evidence="10 12" key="2">
    <citation type="submission" date="2016-03" db="EMBL/GenBank/DDBJ databases">
        <authorList>
            <consortium name="Pathogen Informatics"/>
        </authorList>
    </citation>
    <scope>NUCLEOTIDE SEQUENCE [LARGE SCALE GENOMIC DNA]</scope>
    <source>
        <strain evidence="12">e2161</strain>
        <strain evidence="10">E2161</strain>
    </source>
</reference>
<dbReference type="GO" id="GO:0042597">
    <property type="term" value="C:periplasmic space"/>
    <property type="evidence" value="ECO:0007669"/>
    <property type="project" value="UniProtKB-SubCell"/>
</dbReference>
<evidence type="ECO:0000256" key="5">
    <source>
        <dbReference type="ARBA" id="ARBA00022764"/>
    </source>
</evidence>
<dbReference type="GeneID" id="45795262"/>
<proteinExistence type="inferred from homology"/>
<evidence type="ECO:0000256" key="4">
    <source>
        <dbReference type="ARBA" id="ARBA00022729"/>
    </source>
</evidence>
<dbReference type="Proteomes" id="UP000036013">
    <property type="component" value="Unassembled WGS sequence"/>
</dbReference>
<protein>
    <recommendedName>
        <fullName evidence="3">Curli assembly protein CsgC</fullName>
    </recommendedName>
</protein>
<organism evidence="8 11">
    <name type="scientific">Enterobacter roggenkampii</name>
    <dbReference type="NCBI Taxonomy" id="1812935"/>
    <lineage>
        <taxon>Bacteria</taxon>
        <taxon>Pseudomonadati</taxon>
        <taxon>Pseudomonadota</taxon>
        <taxon>Gammaproteobacteria</taxon>
        <taxon>Enterobacterales</taxon>
        <taxon>Enterobacteriaceae</taxon>
        <taxon>Enterobacter</taxon>
        <taxon>Enterobacter cloacae complex</taxon>
    </lineage>
</organism>
<sequence>MNTLILLAALSSQITFKTSQQENMTTIIPQVTLAQPCDCQVQIVSVREGQGGQSSSRQQNTLFIPANQTIDLMRLSLNINAGDTVKIVVTVSDGKSLHLSQQWSPAERSL</sequence>
<evidence type="ECO:0000313" key="11">
    <source>
        <dbReference type="Proteomes" id="UP000036013"/>
    </source>
</evidence>
<dbReference type="RefSeq" id="WP_023343744.1">
    <property type="nucleotide sequence ID" value="NZ_AP023447.1"/>
</dbReference>
<dbReference type="Pfam" id="PF10610">
    <property type="entry name" value="Tafi-CsgC"/>
    <property type="match status" value="1"/>
</dbReference>